<evidence type="ECO:0000256" key="1">
    <source>
        <dbReference type="SAM" id="Phobius"/>
    </source>
</evidence>
<feature type="transmembrane region" description="Helical" evidence="1">
    <location>
        <begin position="319"/>
        <end position="341"/>
    </location>
</feature>
<dbReference type="AlphaFoldDB" id="A0A9P5U4H4"/>
<comment type="caution">
    <text evidence="2">The sequence shown here is derived from an EMBL/GenBank/DDBJ whole genome shotgun (WGS) entry which is preliminary data.</text>
</comment>
<dbReference type="OrthoDB" id="3052647at2759"/>
<organism evidence="2 3">
    <name type="scientific">Rhodocollybia butyracea</name>
    <dbReference type="NCBI Taxonomy" id="206335"/>
    <lineage>
        <taxon>Eukaryota</taxon>
        <taxon>Fungi</taxon>
        <taxon>Dikarya</taxon>
        <taxon>Basidiomycota</taxon>
        <taxon>Agaricomycotina</taxon>
        <taxon>Agaricomycetes</taxon>
        <taxon>Agaricomycetidae</taxon>
        <taxon>Agaricales</taxon>
        <taxon>Marasmiineae</taxon>
        <taxon>Omphalotaceae</taxon>
        <taxon>Rhodocollybia</taxon>
    </lineage>
</organism>
<dbReference type="EMBL" id="JADNRY010000116">
    <property type="protein sequence ID" value="KAF9064743.1"/>
    <property type="molecule type" value="Genomic_DNA"/>
</dbReference>
<dbReference type="Proteomes" id="UP000772434">
    <property type="component" value="Unassembled WGS sequence"/>
</dbReference>
<reference evidence="2" key="1">
    <citation type="submission" date="2020-11" db="EMBL/GenBank/DDBJ databases">
        <authorList>
            <consortium name="DOE Joint Genome Institute"/>
            <person name="Ahrendt S."/>
            <person name="Riley R."/>
            <person name="Andreopoulos W."/>
            <person name="Labutti K."/>
            <person name="Pangilinan J."/>
            <person name="Ruiz-Duenas F.J."/>
            <person name="Barrasa J.M."/>
            <person name="Sanchez-Garcia M."/>
            <person name="Camarero S."/>
            <person name="Miyauchi S."/>
            <person name="Serrano A."/>
            <person name="Linde D."/>
            <person name="Babiker R."/>
            <person name="Drula E."/>
            <person name="Ayuso-Fernandez I."/>
            <person name="Pacheco R."/>
            <person name="Padilla G."/>
            <person name="Ferreira P."/>
            <person name="Barriuso J."/>
            <person name="Kellner H."/>
            <person name="Castanera R."/>
            <person name="Alfaro M."/>
            <person name="Ramirez L."/>
            <person name="Pisabarro A.G."/>
            <person name="Kuo A."/>
            <person name="Tritt A."/>
            <person name="Lipzen A."/>
            <person name="He G."/>
            <person name="Yan M."/>
            <person name="Ng V."/>
            <person name="Cullen D."/>
            <person name="Martin F."/>
            <person name="Rosso M.-N."/>
            <person name="Henrissat B."/>
            <person name="Hibbett D."/>
            <person name="Martinez A.T."/>
            <person name="Grigoriev I.V."/>
        </authorList>
    </citation>
    <scope>NUCLEOTIDE SEQUENCE</scope>
    <source>
        <strain evidence="2">AH 40177</strain>
    </source>
</reference>
<keyword evidence="1" id="KW-0472">Membrane</keyword>
<evidence type="ECO:0000313" key="3">
    <source>
        <dbReference type="Proteomes" id="UP000772434"/>
    </source>
</evidence>
<keyword evidence="1" id="KW-0812">Transmembrane</keyword>
<accession>A0A9P5U4H4</accession>
<evidence type="ECO:0000313" key="2">
    <source>
        <dbReference type="EMBL" id="KAF9064743.1"/>
    </source>
</evidence>
<dbReference type="Gene3D" id="2.60.120.260">
    <property type="entry name" value="Galactose-binding domain-like"/>
    <property type="match status" value="1"/>
</dbReference>
<proteinExistence type="predicted"/>
<sequence>MSTVWFVVDDTDPRLNYSGSWSLVSNTGTSGDSADNDEDIDEMSMTGPAYNSTLHHTTGNGSISFRFNGSSYLGVYGTIDGAAHTQPPSIRCSLDGKDTDFFNLAVHEGFTNNNNIACRADSSKPGSSPGEHELIINVTNIDSDWYFDSITYESLANPVLDGEILQAGNGETTNPSNYSWGPTNDPSASDSSMVTAIQGSEATMKFNGTSLSLYGNLNGSISGAATYTVDKQDPVLVSLPGSNSELLQKQHLFTTSNLAAGEHTVVVAFNGTAEGMPLDINYFLVTSLTAAQQAPLSLHPPSTTTGSPTPGKSQSHTGLIVGVVLGAVIALVMGTVVIWWVRRSKRLKRQEELHAYPFQSENMGHDFGSTIYEKHPSESALGAANRSKLADMDSRPSSPANAMLMKLQQRLIVIQDQVEQRDQQLSEGYIQQHQMVTVHTDSGLRGVEQEALDPGLTLEVPPGYTPE</sequence>
<name>A0A9P5U4H4_9AGAR</name>
<gene>
    <name evidence="2" type="ORF">BDP27DRAFT_1366958</name>
</gene>
<keyword evidence="1" id="KW-1133">Transmembrane helix</keyword>
<keyword evidence="3" id="KW-1185">Reference proteome</keyword>
<protein>
    <submittedName>
        <fullName evidence="2">Uncharacterized protein</fullName>
    </submittedName>
</protein>